<dbReference type="EMBL" id="JBHSWT010000314">
    <property type="protein sequence ID" value="MFC6771250.1"/>
    <property type="molecule type" value="Genomic_DNA"/>
</dbReference>
<sequence>MPLDWIQYLAHETDHVVWAHGNQDLKREAVIPGKQELVDAYTERWGSPVAHVNDRRYKHMETQLEVESDNQPPDPDVTTAAAEYLKGGDLHKHQILRLLRSIYPDAEKYVCVDNQYLGYVDGWEYHLPHGFVEEYASLAADVEAADIDMDAVQQSRPSAPTTKRRRSVALLRQLGRYVPQSVKEMVDITPDNRIPIRLRRK</sequence>
<gene>
    <name evidence="1" type="ORF">ACFQDD_06925</name>
</gene>
<comment type="caution">
    <text evidence="1">The sequence shown here is derived from an EMBL/GenBank/DDBJ whole genome shotgun (WGS) entry which is preliminary data.</text>
</comment>
<evidence type="ECO:0000313" key="1">
    <source>
        <dbReference type="EMBL" id="MFC6771250.1"/>
    </source>
</evidence>
<evidence type="ECO:0000313" key="2">
    <source>
        <dbReference type="Proteomes" id="UP001596274"/>
    </source>
</evidence>
<dbReference type="Proteomes" id="UP001596274">
    <property type="component" value="Unassembled WGS sequence"/>
</dbReference>
<dbReference type="AlphaFoldDB" id="A0ABD5T7J4"/>
<reference evidence="1 2" key="1">
    <citation type="journal article" date="2019" name="Int. J. Syst. Evol. Microbiol.">
        <title>The Global Catalogue of Microorganisms (GCM) 10K type strain sequencing project: providing services to taxonomists for standard genome sequencing and annotation.</title>
        <authorList>
            <consortium name="The Broad Institute Genomics Platform"/>
            <consortium name="The Broad Institute Genome Sequencing Center for Infectious Disease"/>
            <person name="Wu L."/>
            <person name="Ma J."/>
        </authorList>
    </citation>
    <scope>NUCLEOTIDE SEQUENCE [LARGE SCALE GENOMIC DNA]</scope>
    <source>
        <strain evidence="1 2">PJ61</strain>
    </source>
</reference>
<organism evidence="1 2">
    <name type="scientific">Halorubrum pallidum</name>
    <dbReference type="NCBI Taxonomy" id="1526114"/>
    <lineage>
        <taxon>Archaea</taxon>
        <taxon>Methanobacteriati</taxon>
        <taxon>Methanobacteriota</taxon>
        <taxon>Stenosarchaea group</taxon>
        <taxon>Halobacteria</taxon>
        <taxon>Halobacteriales</taxon>
        <taxon>Haloferacaceae</taxon>
        <taxon>Halorubrum</taxon>
    </lineage>
</organism>
<accession>A0ABD5T7J4</accession>
<protein>
    <submittedName>
        <fullName evidence="1">Uncharacterized protein</fullName>
    </submittedName>
</protein>
<proteinExistence type="predicted"/>
<keyword evidence="2" id="KW-1185">Reference proteome</keyword>
<name>A0ABD5T7J4_9EURY</name>